<dbReference type="VEuPathDB" id="VectorBase:AFUN2_014604"/>
<feature type="domain" description="CCHC-type" evidence="3">
    <location>
        <begin position="372"/>
        <end position="387"/>
    </location>
</feature>
<keyword evidence="1" id="KW-0862">Zinc</keyword>
<evidence type="ECO:0000259" key="3">
    <source>
        <dbReference type="PROSITE" id="PS50158"/>
    </source>
</evidence>
<dbReference type="VEuPathDB" id="VectorBase:AFUN010950"/>
<dbReference type="GO" id="GO:0008270">
    <property type="term" value="F:zinc ion binding"/>
    <property type="evidence" value="ECO:0007669"/>
    <property type="project" value="UniProtKB-KW"/>
</dbReference>
<dbReference type="AlphaFoldDB" id="A0A182RXD2"/>
<protein>
    <submittedName>
        <fullName evidence="4">CCHC-type domain-containing protein</fullName>
    </submittedName>
</protein>
<dbReference type="GO" id="GO:0003676">
    <property type="term" value="F:nucleic acid binding"/>
    <property type="evidence" value="ECO:0007669"/>
    <property type="project" value="InterPro"/>
</dbReference>
<accession>A0A182RXD2</accession>
<dbReference type="Gene3D" id="4.10.60.10">
    <property type="entry name" value="Zinc finger, CCHC-type"/>
    <property type="match status" value="1"/>
</dbReference>
<evidence type="ECO:0000256" key="2">
    <source>
        <dbReference type="SAM" id="MobiDB-lite"/>
    </source>
</evidence>
<feature type="region of interest" description="Disordered" evidence="2">
    <location>
        <begin position="22"/>
        <end position="51"/>
    </location>
</feature>
<dbReference type="STRING" id="62324.A0A182RXD2"/>
<dbReference type="SUPFAM" id="SSF57756">
    <property type="entry name" value="Retrovirus zinc finger-like domains"/>
    <property type="match status" value="1"/>
</dbReference>
<organism evidence="4">
    <name type="scientific">Anopheles funestus</name>
    <name type="common">African malaria mosquito</name>
    <dbReference type="NCBI Taxonomy" id="62324"/>
    <lineage>
        <taxon>Eukaryota</taxon>
        <taxon>Metazoa</taxon>
        <taxon>Ecdysozoa</taxon>
        <taxon>Arthropoda</taxon>
        <taxon>Hexapoda</taxon>
        <taxon>Insecta</taxon>
        <taxon>Pterygota</taxon>
        <taxon>Neoptera</taxon>
        <taxon>Endopterygota</taxon>
        <taxon>Diptera</taxon>
        <taxon>Nematocera</taxon>
        <taxon>Culicoidea</taxon>
        <taxon>Culicidae</taxon>
        <taxon>Anophelinae</taxon>
        <taxon>Anopheles</taxon>
    </lineage>
</organism>
<feature type="compositionally biased region" description="Low complexity" evidence="2">
    <location>
        <begin position="146"/>
        <end position="156"/>
    </location>
</feature>
<evidence type="ECO:0000256" key="1">
    <source>
        <dbReference type="PROSITE-ProRule" id="PRU00047"/>
    </source>
</evidence>
<dbReference type="EnsemblMetazoa" id="AFUN010950-RA">
    <property type="protein sequence ID" value="AFUN010950-PA"/>
    <property type="gene ID" value="AFUN010950"/>
</dbReference>
<feature type="compositionally biased region" description="Low complexity" evidence="2">
    <location>
        <begin position="167"/>
        <end position="194"/>
    </location>
</feature>
<sequence>MRKEYRLLEDLRKEKEMLATLVMQPQQQHRPKQMKRQEEHPSQARQQHQPLEMQSEGLQQELPKMKLIIKVKPTAGQSYADIYIAVRIHPSLQEEQEQIEAVRRVSNDTMRLQLYPTVNGEKLAEKIRRIIGDKGTVRFYYKGDKQLGQQQQQQHQPPKVELQPKMQQQSQVLEQPQQPQQQKKQQPQRVQQSRPRQKVNRLPRRNHRRRPGAIEVAPTTGHAYLDVYKEIRLNPTLKDVQKQLGGCRRMANDRLVIKLRKGEDSSNLCRLVQTALGARGTARLITDMSEVIIKDIDMLADEKEVMEAITLALGHSPNSTKVSMWEQRNATKCARVRLPRTEAEQLAEKGLRIGYTQCGVKETQPPVMEVSRCFRCLEKGHISRVCRGIDRSASCIRCGSKEHRASTCAVEIVCIVCGGPHRIGDATCKGKH</sequence>
<keyword evidence="1" id="KW-0479">Metal-binding</keyword>
<dbReference type="InterPro" id="IPR001878">
    <property type="entry name" value="Znf_CCHC"/>
</dbReference>
<dbReference type="VEuPathDB" id="VectorBase:AFUN2_012368"/>
<keyword evidence="1" id="KW-0863">Zinc-finger</keyword>
<evidence type="ECO:0000313" key="4">
    <source>
        <dbReference type="EnsemblMetazoa" id="AFUN010950-PA"/>
    </source>
</evidence>
<proteinExistence type="predicted"/>
<dbReference type="PROSITE" id="PS50158">
    <property type="entry name" value="ZF_CCHC"/>
    <property type="match status" value="1"/>
</dbReference>
<dbReference type="SMART" id="SM00343">
    <property type="entry name" value="ZnF_C2HC"/>
    <property type="match status" value="2"/>
</dbReference>
<dbReference type="InterPro" id="IPR036875">
    <property type="entry name" value="Znf_CCHC_sf"/>
</dbReference>
<feature type="region of interest" description="Disordered" evidence="2">
    <location>
        <begin position="146"/>
        <end position="213"/>
    </location>
</feature>
<name>A0A182RXD2_ANOFN</name>
<feature type="compositionally biased region" description="Basic residues" evidence="2">
    <location>
        <begin position="195"/>
        <end position="211"/>
    </location>
</feature>
<reference evidence="4" key="1">
    <citation type="submission" date="2020-05" db="UniProtKB">
        <authorList>
            <consortium name="EnsemblMetazoa"/>
        </authorList>
    </citation>
    <scope>IDENTIFICATION</scope>
    <source>
        <strain evidence="4">FUMOZ</strain>
    </source>
</reference>